<comment type="caution">
    <text evidence="1">The sequence shown here is derived from an EMBL/GenBank/DDBJ whole genome shotgun (WGS) entry which is preliminary data.</text>
</comment>
<keyword evidence="2" id="KW-1185">Reference proteome</keyword>
<protein>
    <submittedName>
        <fullName evidence="1">S-adenosylmethionine synthetase</fullName>
    </submittedName>
</protein>
<evidence type="ECO:0000313" key="2">
    <source>
        <dbReference type="Proteomes" id="UP000321612"/>
    </source>
</evidence>
<evidence type="ECO:0000313" key="1">
    <source>
        <dbReference type="EMBL" id="TXJ63176.1"/>
    </source>
</evidence>
<name>A0A5C8GLY4_9BACT</name>
<dbReference type="Proteomes" id="UP000321612">
    <property type="component" value="Unassembled WGS sequence"/>
</dbReference>
<dbReference type="AlphaFoldDB" id="A0A5C8GLY4"/>
<dbReference type="EMBL" id="SDIK01000010">
    <property type="protein sequence ID" value="TXJ63176.1"/>
    <property type="molecule type" value="Genomic_DNA"/>
</dbReference>
<gene>
    <name evidence="1" type="ORF">ETF27_01380</name>
</gene>
<sequence length="68" mass="7856">MNDNLLDKVSVEKLDALLDALCEVISDMRGAEPEKEKRYQDETYSTCMVLNSMVFDSLKRRINKQQEG</sequence>
<reference evidence="2" key="1">
    <citation type="submission" date="2019-05" db="EMBL/GenBank/DDBJ databases">
        <title>Prevotella brunnea sp. nov., isolated from a wound of a patient.</title>
        <authorList>
            <person name="Buhl M."/>
        </authorList>
    </citation>
    <scope>NUCLEOTIDE SEQUENCE [LARGE SCALE GENOMIC DNA]</scope>
    <source>
        <strain evidence="2">A2672</strain>
    </source>
</reference>
<accession>A0A5C8GLY4</accession>
<proteinExistence type="predicted"/>
<dbReference type="OrthoDB" id="1082893at2"/>
<organism evidence="1 2">
    <name type="scientific">Prevotella brunnea</name>
    <dbReference type="NCBI Taxonomy" id="2508867"/>
    <lineage>
        <taxon>Bacteria</taxon>
        <taxon>Pseudomonadati</taxon>
        <taxon>Bacteroidota</taxon>
        <taxon>Bacteroidia</taxon>
        <taxon>Bacteroidales</taxon>
        <taxon>Prevotellaceae</taxon>
        <taxon>Prevotella</taxon>
    </lineage>
</organism>
<dbReference type="RefSeq" id="WP_147785367.1">
    <property type="nucleotide sequence ID" value="NZ_SDIK01000010.1"/>
</dbReference>